<sequence length="587" mass="65010">MKGWLNPPVGNGQQPSGGKGGTTTGRDPRDVSPRDRDRDRPPPSYDSGNGARRPPAGPPAYNGGGGGANIPFRETPPASRQSLPPPRQSSFSQAGGPGFTSPPLSPRSSMMMGQGAFSPPGRGGSGDARRGMRAPAGNDLHHYNDYNDYNDDSPLPDPEPPARKPFSQGGDDGGFDGARSSTSTTATSYEKEKRAKPDLGEREMGGAPVELQLGLPGEGDEGVFGEGMVYISRIIQEKDSYKKRVAELENDIQLSRMERASFIEQINKQFKEEEKLLATVQTMKNEFEELRSTYTQTVSKLQDSRDPSIVEMIREENTILKDKLKSIEGHGGDVKGLDFSSLPAPRGGDKASDTELKLKRAMEEKKMLIAALNESMNNASRLERENAQLQEVENRLRHSCVVCVPDGSSGVVWDWSRNGMDGKSTPESIIRQIELNGSSVLMYTCTRLQDKIAILGAAIATHNPNVIMTVILYLRDTLSQLHLFEILADPKHAVALSQYRHLLAQCGYESELAQLYHFLEWPQKEGMFMLRQAFRIKNPTERMNALLLCMDFFGKHESLQWYGEQLQQKVNSLAYLRQQPEPPFERP</sequence>
<feature type="coiled-coil region" evidence="6">
    <location>
        <begin position="358"/>
        <end position="399"/>
    </location>
</feature>
<evidence type="ECO:0000256" key="7">
    <source>
        <dbReference type="SAM" id="MobiDB-lite"/>
    </source>
</evidence>
<gene>
    <name evidence="8" type="ORF">ACA1_293890</name>
</gene>
<evidence type="ECO:0000256" key="3">
    <source>
        <dbReference type="ARBA" id="ARBA00004603"/>
    </source>
</evidence>
<evidence type="ECO:0000256" key="2">
    <source>
        <dbReference type="ARBA" id="ARBA00004541"/>
    </source>
</evidence>
<dbReference type="OrthoDB" id="9977282at2759"/>
<evidence type="ECO:0000256" key="4">
    <source>
        <dbReference type="ARBA" id="ARBA00022753"/>
    </source>
</evidence>
<evidence type="ECO:0000313" key="8">
    <source>
        <dbReference type="EMBL" id="ELR25418.1"/>
    </source>
</evidence>
<keyword evidence="6" id="KW-0175">Coiled coil</keyword>
<dbReference type="PANTHER" id="PTHR13364:SF6">
    <property type="entry name" value="SPERMATOGENESIS-DEFECTIVE PROTEIN 39 HOMOLOG"/>
    <property type="match status" value="1"/>
</dbReference>
<organism evidence="8 9">
    <name type="scientific">Acanthamoeba castellanii (strain ATCC 30010 / Neff)</name>
    <dbReference type="NCBI Taxonomy" id="1257118"/>
    <lineage>
        <taxon>Eukaryota</taxon>
        <taxon>Amoebozoa</taxon>
        <taxon>Discosea</taxon>
        <taxon>Longamoebia</taxon>
        <taxon>Centramoebida</taxon>
        <taxon>Acanthamoebidae</taxon>
        <taxon>Acanthamoeba</taxon>
    </lineage>
</organism>
<evidence type="ECO:0000313" key="9">
    <source>
        <dbReference type="Proteomes" id="UP000011083"/>
    </source>
</evidence>
<keyword evidence="9" id="KW-1185">Reference proteome</keyword>
<dbReference type="GO" id="GO:0006886">
    <property type="term" value="P:intracellular protein transport"/>
    <property type="evidence" value="ECO:0007669"/>
    <property type="project" value="TreeGrafter"/>
</dbReference>
<dbReference type="Proteomes" id="UP000011083">
    <property type="component" value="Unassembled WGS sequence"/>
</dbReference>
<evidence type="ECO:0000256" key="6">
    <source>
        <dbReference type="SAM" id="Coils"/>
    </source>
</evidence>
<dbReference type="GO" id="GO:0005769">
    <property type="term" value="C:early endosome"/>
    <property type="evidence" value="ECO:0007669"/>
    <property type="project" value="UniProtKB-SubCell"/>
</dbReference>
<feature type="compositionally biased region" description="Basic and acidic residues" evidence="7">
    <location>
        <begin position="189"/>
        <end position="204"/>
    </location>
</feature>
<name>L8HL65_ACACF</name>
<dbReference type="VEuPathDB" id="AmoebaDB:ACA1_293890"/>
<dbReference type="GeneID" id="14926471"/>
<protein>
    <submittedName>
        <fullName evidence="8">Uncharacterized protein</fullName>
    </submittedName>
</protein>
<dbReference type="InterPro" id="IPR040057">
    <property type="entry name" value="Spe-39"/>
</dbReference>
<keyword evidence="5" id="KW-0968">Cytoplasmic vesicle</keyword>
<evidence type="ECO:0000256" key="5">
    <source>
        <dbReference type="ARBA" id="ARBA00023329"/>
    </source>
</evidence>
<comment type="subcellular location">
    <subcellularLocation>
        <location evidence="2">Cytoplasmic vesicle</location>
    </subcellularLocation>
    <subcellularLocation>
        <location evidence="1">Early endosome</location>
    </subcellularLocation>
    <subcellularLocation>
        <location evidence="3">Late endosome</location>
    </subcellularLocation>
</comment>
<dbReference type="KEGG" id="acan:ACA1_293890"/>
<accession>L8HL65</accession>
<evidence type="ECO:0000256" key="1">
    <source>
        <dbReference type="ARBA" id="ARBA00004412"/>
    </source>
</evidence>
<dbReference type="PANTHER" id="PTHR13364">
    <property type="entry name" value="DEFECTIVE SPERMATOGENESIS PROTEIN 39"/>
    <property type="match status" value="1"/>
</dbReference>
<dbReference type="GO" id="GO:0007034">
    <property type="term" value="P:vacuolar transport"/>
    <property type="evidence" value="ECO:0007669"/>
    <property type="project" value="TreeGrafter"/>
</dbReference>
<feature type="coiled-coil region" evidence="6">
    <location>
        <begin position="231"/>
        <end position="293"/>
    </location>
</feature>
<keyword evidence="4" id="KW-0967">Endosome</keyword>
<dbReference type="GO" id="GO:0005770">
    <property type="term" value="C:late endosome"/>
    <property type="evidence" value="ECO:0007669"/>
    <property type="project" value="UniProtKB-SubCell"/>
</dbReference>
<dbReference type="AlphaFoldDB" id="L8HL65"/>
<feature type="compositionally biased region" description="Low complexity" evidence="7">
    <location>
        <begin position="45"/>
        <end position="54"/>
    </location>
</feature>
<reference evidence="8 9" key="1">
    <citation type="journal article" date="2013" name="Genome Biol.">
        <title>Genome of Acanthamoeba castellanii highlights extensive lateral gene transfer and early evolution of tyrosine kinase signaling.</title>
        <authorList>
            <person name="Clarke M."/>
            <person name="Lohan A.J."/>
            <person name="Liu B."/>
            <person name="Lagkouvardos I."/>
            <person name="Roy S."/>
            <person name="Zafar N."/>
            <person name="Bertelli C."/>
            <person name="Schilde C."/>
            <person name="Kianianmomeni A."/>
            <person name="Burglin T.R."/>
            <person name="Frech C."/>
            <person name="Turcotte B."/>
            <person name="Kopec K.O."/>
            <person name="Synnott J.M."/>
            <person name="Choo C."/>
            <person name="Paponov I."/>
            <person name="Finkler A."/>
            <person name="Soon Heng Tan C."/>
            <person name="Hutchins A.P."/>
            <person name="Weinmeier T."/>
            <person name="Rattei T."/>
            <person name="Chu J.S."/>
            <person name="Gimenez G."/>
            <person name="Irimia M."/>
            <person name="Rigden D.J."/>
            <person name="Fitzpatrick D.A."/>
            <person name="Lorenzo-Morales J."/>
            <person name="Bateman A."/>
            <person name="Chiu C.H."/>
            <person name="Tang P."/>
            <person name="Hegemann P."/>
            <person name="Fromm H."/>
            <person name="Raoult D."/>
            <person name="Greub G."/>
            <person name="Miranda-Saavedra D."/>
            <person name="Chen N."/>
            <person name="Nash P."/>
            <person name="Ginger M.L."/>
            <person name="Horn M."/>
            <person name="Schaap P."/>
            <person name="Caler L."/>
            <person name="Loftus B."/>
        </authorList>
    </citation>
    <scope>NUCLEOTIDE SEQUENCE [LARGE SCALE GENOMIC DNA]</scope>
    <source>
        <strain evidence="8 9">Neff</strain>
    </source>
</reference>
<feature type="region of interest" description="Disordered" evidence="7">
    <location>
        <begin position="1"/>
        <end position="204"/>
    </location>
</feature>
<dbReference type="EMBL" id="KB007805">
    <property type="protein sequence ID" value="ELR25418.1"/>
    <property type="molecule type" value="Genomic_DNA"/>
</dbReference>
<dbReference type="STRING" id="1257118.L8HL65"/>
<dbReference type="RefSeq" id="XP_004368173.1">
    <property type="nucleotide sequence ID" value="XM_004368116.1"/>
</dbReference>
<feature type="compositionally biased region" description="Low complexity" evidence="7">
    <location>
        <begin position="76"/>
        <end position="93"/>
    </location>
</feature>
<feature type="compositionally biased region" description="Basic and acidic residues" evidence="7">
    <location>
        <begin position="26"/>
        <end position="41"/>
    </location>
</feature>
<proteinExistence type="predicted"/>